<name>A0A2P4TEX6_BAMTH</name>
<dbReference type="PANTHER" id="PTHR12195">
    <property type="entry name" value="CYTOPLASMIC FMR1-INTERACTING PROTEIN-RELATED"/>
    <property type="match status" value="1"/>
</dbReference>
<evidence type="ECO:0000259" key="2">
    <source>
        <dbReference type="Pfam" id="PF07159"/>
    </source>
</evidence>
<dbReference type="Pfam" id="PF05994">
    <property type="entry name" value="FragX_IP"/>
    <property type="match status" value="3"/>
</dbReference>
<dbReference type="InterPro" id="IPR008081">
    <property type="entry name" value="Cytoplasmic_FMR1-int"/>
</dbReference>
<accession>A0A2P4TEX6</accession>
<dbReference type="GO" id="GO:0005737">
    <property type="term" value="C:cytoplasm"/>
    <property type="evidence" value="ECO:0007669"/>
    <property type="project" value="UniProtKB-ARBA"/>
</dbReference>
<reference evidence="3 4" key="1">
    <citation type="submission" date="2018-01" db="EMBL/GenBank/DDBJ databases">
        <title>Comparison of the Chinese Bamboo Partridge and Red Junglefowl genome sequences highlights the importance of demography in genome evolution.</title>
        <authorList>
            <person name="Tiley G.P."/>
            <person name="Kimball R.T."/>
            <person name="Braun E.L."/>
            <person name="Burleigh J.G."/>
        </authorList>
    </citation>
    <scope>NUCLEOTIDE SEQUENCE [LARGE SCALE GENOMIC DNA]</scope>
    <source>
        <strain evidence="3">RTK389</strain>
        <tissue evidence="3">Blood</tissue>
    </source>
</reference>
<gene>
    <name evidence="3" type="ORF">CIB84_001327</name>
</gene>
<dbReference type="AlphaFoldDB" id="A0A2P4TEX6"/>
<evidence type="ECO:0000313" key="3">
    <source>
        <dbReference type="EMBL" id="POI34921.1"/>
    </source>
</evidence>
<evidence type="ECO:0000313" key="4">
    <source>
        <dbReference type="Proteomes" id="UP000237246"/>
    </source>
</evidence>
<dbReference type="GO" id="GO:0031267">
    <property type="term" value="F:small GTPase binding"/>
    <property type="evidence" value="ECO:0007669"/>
    <property type="project" value="InterPro"/>
</dbReference>
<organism evidence="3 4">
    <name type="scientific">Bambusicola thoracicus</name>
    <name type="common">Chinese bamboo-partridge</name>
    <name type="synonym">Perdix thoracica</name>
    <dbReference type="NCBI Taxonomy" id="9083"/>
    <lineage>
        <taxon>Eukaryota</taxon>
        <taxon>Metazoa</taxon>
        <taxon>Chordata</taxon>
        <taxon>Craniata</taxon>
        <taxon>Vertebrata</taxon>
        <taxon>Euteleostomi</taxon>
        <taxon>Archelosauria</taxon>
        <taxon>Archosauria</taxon>
        <taxon>Dinosauria</taxon>
        <taxon>Saurischia</taxon>
        <taxon>Theropoda</taxon>
        <taxon>Coelurosauria</taxon>
        <taxon>Aves</taxon>
        <taxon>Neognathae</taxon>
        <taxon>Galloanserae</taxon>
        <taxon>Galliformes</taxon>
        <taxon>Phasianidae</taxon>
        <taxon>Perdicinae</taxon>
        <taxon>Bambusicola</taxon>
    </lineage>
</organism>
<comment type="similarity">
    <text evidence="1">Belongs to the CYFIP family.</text>
</comment>
<dbReference type="EMBL" id="PPHD01001050">
    <property type="protein sequence ID" value="POI34921.1"/>
    <property type="molecule type" value="Genomic_DNA"/>
</dbReference>
<dbReference type="OrthoDB" id="10265867at2759"/>
<dbReference type="Pfam" id="PF07159">
    <property type="entry name" value="CYRIA-B_Rac1-bd"/>
    <property type="match status" value="1"/>
</dbReference>
<dbReference type="Proteomes" id="UP000237246">
    <property type="component" value="Unassembled WGS sequence"/>
</dbReference>
<dbReference type="PRINTS" id="PR01698">
    <property type="entry name" value="CYTOFMRPINTP"/>
</dbReference>
<proteinExistence type="inferred from homology"/>
<sequence>MTTHVTLEDALSNVDLLEELPLPDQQPCIEPPPSSIMYQANFDTNFEDRNAFVTGIARYIEQATVHSSMVKCNEQPNRVEIYEKTVEVLEPEVTKLMKFMYFQRKAIERFCSEVKRLCHAERRKDFVSEAYLLTLGKFINMFAVLDELKNMKCSVKNDHSAYKRAAQFLRKMADPQSIQESQNLSMFLANHNRITQASPIPLNQSMLWCLHQQLEVIPGYEELLADIVNICVDYYENKMYLTPSEKHMLLKVMGFGLYLMDGNVSNIYKLDAKKRINLSKIDKFFKQLQVVPLFGDMQIELARYIKTSAHYEENKSKWTCTQSSISPQYNICEQMVQIRDDHIRFISELARYSNSEVVTGSGLDSQKSDEEYRELFDLALRGLQLLSKWSAHVMEVYSWKLVHPTDKFCNKDCPGTAEEYERATRYNYTSEEKFAFVEVIAMIKGLQVLMGRMESVFNQAIRNTIYAALQDFAQVTLREPLRQAVRKKKNVLISVLQAIRKTICDWEGGREPPNDPCLRGEKDPKGGFDIKVPRRAVGPSSTQGAESRVEAHQKCYFLLQSIMFAYREALQQCCDLSQLWFREFFLELTMGRRIQFPIEMSMPWILTDHILETKEPSMMEYVLYPLDLYNDSAYYALTKFKKQFLYDEIEAEVNLCFDQFVYKLADQIFAYYKAMAGSVLLDKRFRAECKNYGVIIPYPPSNRYETLLKQRHVQELEWLLEINRLTHRLLCKHMTLDSFDAMFREANHNVSAPYGRITLHVFWELNFDFLPNYCYNGSTNRFVRTAIPFTQEPQRDKPANVQPYYLYGSKLMFLPHVLLWDKQPLCIHKLERAEKEKREPDC</sequence>
<dbReference type="GO" id="GO:0030833">
    <property type="term" value="P:regulation of actin filament polymerization"/>
    <property type="evidence" value="ECO:0007669"/>
    <property type="project" value="InterPro"/>
</dbReference>
<dbReference type="PIRSF" id="PIRSF008153">
    <property type="entry name" value="FMR1_interacting"/>
    <property type="match status" value="1"/>
</dbReference>
<evidence type="ECO:0000256" key="1">
    <source>
        <dbReference type="ARBA" id="ARBA00025790"/>
    </source>
</evidence>
<protein>
    <recommendedName>
        <fullName evidence="2">CYRIA/CYRIB Rac1 binding domain-containing protein</fullName>
    </recommendedName>
</protein>
<keyword evidence="4" id="KW-1185">Reference proteome</keyword>
<dbReference type="InterPro" id="IPR009828">
    <property type="entry name" value="CYRIA/CYRIB_Rac1-bd"/>
</dbReference>
<feature type="domain" description="CYRIA/CYRIB Rac1 binding" evidence="2">
    <location>
        <begin position="77"/>
        <end position="260"/>
    </location>
</feature>
<comment type="caution">
    <text evidence="3">The sequence shown here is derived from an EMBL/GenBank/DDBJ whole genome shotgun (WGS) entry which is preliminary data.</text>
</comment>